<evidence type="ECO:0000313" key="8">
    <source>
        <dbReference type="EMBL" id="PPQ89939.1"/>
    </source>
</evidence>
<gene>
    <name evidence="8" type="ORF">CVT25_009994</name>
</gene>
<dbReference type="EMBL" id="NHYD01001769">
    <property type="protein sequence ID" value="PPQ89939.1"/>
    <property type="molecule type" value="Genomic_DNA"/>
</dbReference>
<evidence type="ECO:0000256" key="2">
    <source>
        <dbReference type="ARBA" id="ARBA00022771"/>
    </source>
</evidence>
<dbReference type="Pfam" id="PF01096">
    <property type="entry name" value="Zn_ribbon_TFIIS"/>
    <property type="match status" value="1"/>
</dbReference>
<dbReference type="OrthoDB" id="10056816at2759"/>
<evidence type="ECO:0000313" key="9">
    <source>
        <dbReference type="Proteomes" id="UP000283269"/>
    </source>
</evidence>
<dbReference type="SMART" id="SM00661">
    <property type="entry name" value="RPOL9"/>
    <property type="match status" value="1"/>
</dbReference>
<keyword evidence="3" id="KW-0862">Zinc</keyword>
<comment type="similarity">
    <text evidence="5">Belongs to the archaeal rpoM/eukaryotic RPA12/RPB9/RPC11 RNA polymerase family.</text>
</comment>
<keyword evidence="5" id="KW-0804">Transcription</keyword>
<dbReference type="PANTHER" id="PTHR11239:SF14">
    <property type="entry name" value="DNA-DIRECTED RNA POLYMERASE I SUBUNIT RPA12"/>
    <property type="match status" value="1"/>
</dbReference>
<evidence type="ECO:0000256" key="4">
    <source>
        <dbReference type="PROSITE-ProRule" id="PRU00472"/>
    </source>
</evidence>
<evidence type="ECO:0000256" key="3">
    <source>
        <dbReference type="ARBA" id="ARBA00022833"/>
    </source>
</evidence>
<name>A0A409XGS1_PSICY</name>
<dbReference type="InterPro" id="IPR012164">
    <property type="entry name" value="Rpa12/Rpb9/Rpc10/TFS"/>
</dbReference>
<accession>A0A409XGS1</accession>
<dbReference type="SMART" id="SM00440">
    <property type="entry name" value="ZnF_C2C2"/>
    <property type="match status" value="1"/>
</dbReference>
<feature type="domain" description="TFIIS-type" evidence="7">
    <location>
        <begin position="89"/>
        <end position="131"/>
    </location>
</feature>
<evidence type="ECO:0000259" key="7">
    <source>
        <dbReference type="PROSITE" id="PS51133"/>
    </source>
</evidence>
<reference evidence="8 9" key="1">
    <citation type="journal article" date="2018" name="Evol. Lett.">
        <title>Horizontal gene cluster transfer increased hallucinogenic mushroom diversity.</title>
        <authorList>
            <person name="Reynolds H.T."/>
            <person name="Vijayakumar V."/>
            <person name="Gluck-Thaler E."/>
            <person name="Korotkin H.B."/>
            <person name="Matheny P.B."/>
            <person name="Slot J.C."/>
        </authorList>
    </citation>
    <scope>NUCLEOTIDE SEQUENCE [LARGE SCALE GENOMIC DNA]</scope>
    <source>
        <strain evidence="8 9">2631</strain>
    </source>
</reference>
<feature type="region of interest" description="Disordered" evidence="6">
    <location>
        <begin position="67"/>
        <end position="88"/>
    </location>
</feature>
<organism evidence="8 9">
    <name type="scientific">Psilocybe cyanescens</name>
    <dbReference type="NCBI Taxonomy" id="93625"/>
    <lineage>
        <taxon>Eukaryota</taxon>
        <taxon>Fungi</taxon>
        <taxon>Dikarya</taxon>
        <taxon>Basidiomycota</taxon>
        <taxon>Agaricomycotina</taxon>
        <taxon>Agaricomycetes</taxon>
        <taxon>Agaricomycetidae</taxon>
        <taxon>Agaricales</taxon>
        <taxon>Agaricineae</taxon>
        <taxon>Strophariaceae</taxon>
        <taxon>Psilocybe</taxon>
    </lineage>
</organism>
<dbReference type="GO" id="GO:0006363">
    <property type="term" value="P:termination of RNA polymerase I transcription"/>
    <property type="evidence" value="ECO:0007669"/>
    <property type="project" value="TreeGrafter"/>
</dbReference>
<dbReference type="GO" id="GO:0008270">
    <property type="term" value="F:zinc ion binding"/>
    <property type="evidence" value="ECO:0007669"/>
    <property type="project" value="UniProtKB-KW"/>
</dbReference>
<dbReference type="GO" id="GO:0055029">
    <property type="term" value="C:nuclear DNA-directed RNA polymerase complex"/>
    <property type="evidence" value="ECO:0007669"/>
    <property type="project" value="UniProtKB-ARBA"/>
</dbReference>
<dbReference type="InParanoid" id="A0A409XGS1"/>
<comment type="caution">
    <text evidence="8">The sequence shown here is derived from an EMBL/GenBank/DDBJ whole genome shotgun (WGS) entry which is preliminary data.</text>
</comment>
<dbReference type="FunCoup" id="A0A409XGS1">
    <property type="interactions" value="452"/>
</dbReference>
<dbReference type="GO" id="GO:0005736">
    <property type="term" value="C:RNA polymerase I complex"/>
    <property type="evidence" value="ECO:0007669"/>
    <property type="project" value="TreeGrafter"/>
</dbReference>
<keyword evidence="5" id="KW-0240">DNA-directed RNA polymerase</keyword>
<evidence type="ECO:0000256" key="1">
    <source>
        <dbReference type="ARBA" id="ARBA00022723"/>
    </source>
</evidence>
<dbReference type="InterPro" id="IPR001222">
    <property type="entry name" value="Znf_TFIIS"/>
</dbReference>
<keyword evidence="9" id="KW-1185">Reference proteome</keyword>
<evidence type="ECO:0000256" key="6">
    <source>
        <dbReference type="SAM" id="MobiDB-lite"/>
    </source>
</evidence>
<dbReference type="PANTHER" id="PTHR11239">
    <property type="entry name" value="DNA-DIRECTED RNA POLYMERASE"/>
    <property type="match status" value="1"/>
</dbReference>
<dbReference type="PROSITE" id="PS51133">
    <property type="entry name" value="ZF_TFIIS_2"/>
    <property type="match status" value="1"/>
</dbReference>
<dbReference type="Proteomes" id="UP000283269">
    <property type="component" value="Unassembled WGS sequence"/>
</dbReference>
<evidence type="ECO:0000256" key="5">
    <source>
        <dbReference type="RuleBase" id="RU003474"/>
    </source>
</evidence>
<dbReference type="STRING" id="93625.A0A409XGS1"/>
<keyword evidence="2 4" id="KW-0863">Zinc-finger</keyword>
<dbReference type="AlphaFoldDB" id="A0A409XGS1"/>
<proteinExistence type="inferred from homology"/>
<keyword evidence="1 5" id="KW-0479">Metal-binding</keyword>
<dbReference type="GO" id="GO:0003899">
    <property type="term" value="F:DNA-directed RNA polymerase activity"/>
    <property type="evidence" value="ECO:0007669"/>
    <property type="project" value="InterPro"/>
</dbReference>
<dbReference type="SUPFAM" id="SSF57783">
    <property type="entry name" value="Zinc beta-ribbon"/>
    <property type="match status" value="1"/>
</dbReference>
<sequence>MSSGAYKIAGNESIGSLLFCPNCGTLLSLPRDGEKFVTCEQCNYEEPATSYENVIITTRSDPEAFPSALRQKRKTQTKHHETGDKGTLVSEKCPSCGHLEAYSKEMQLRSADEGSTVFYTVSWYILGWRKRLLTVGDSAMAASTNGG</sequence>
<dbReference type="Pfam" id="PF02150">
    <property type="entry name" value="Zn_ribbon_RPB9"/>
    <property type="match status" value="1"/>
</dbReference>
<dbReference type="InterPro" id="IPR001529">
    <property type="entry name" value="Zn_ribbon_RPB9"/>
</dbReference>
<dbReference type="GO" id="GO:0003676">
    <property type="term" value="F:nucleic acid binding"/>
    <property type="evidence" value="ECO:0007669"/>
    <property type="project" value="InterPro"/>
</dbReference>
<dbReference type="Gene3D" id="2.20.25.10">
    <property type="match status" value="1"/>
</dbReference>
<protein>
    <recommendedName>
        <fullName evidence="7">TFIIS-type domain-containing protein</fullName>
    </recommendedName>
</protein>